<gene>
    <name evidence="1" type="ORF">DCAF_LOCUS24087</name>
</gene>
<name>A0AAV1SLS8_9ROSI</name>
<keyword evidence="2" id="KW-1185">Reference proteome</keyword>
<comment type="caution">
    <text evidence="1">The sequence shown here is derived from an EMBL/GenBank/DDBJ whole genome shotgun (WGS) entry which is preliminary data.</text>
</comment>
<organism evidence="1 2">
    <name type="scientific">Dovyalis caffra</name>
    <dbReference type="NCBI Taxonomy" id="77055"/>
    <lineage>
        <taxon>Eukaryota</taxon>
        <taxon>Viridiplantae</taxon>
        <taxon>Streptophyta</taxon>
        <taxon>Embryophyta</taxon>
        <taxon>Tracheophyta</taxon>
        <taxon>Spermatophyta</taxon>
        <taxon>Magnoliopsida</taxon>
        <taxon>eudicotyledons</taxon>
        <taxon>Gunneridae</taxon>
        <taxon>Pentapetalae</taxon>
        <taxon>rosids</taxon>
        <taxon>fabids</taxon>
        <taxon>Malpighiales</taxon>
        <taxon>Salicaceae</taxon>
        <taxon>Flacourtieae</taxon>
        <taxon>Dovyalis</taxon>
    </lineage>
</organism>
<reference evidence="1 2" key="1">
    <citation type="submission" date="2024-01" db="EMBL/GenBank/DDBJ databases">
        <authorList>
            <person name="Waweru B."/>
        </authorList>
    </citation>
    <scope>NUCLEOTIDE SEQUENCE [LARGE SCALE GENOMIC DNA]</scope>
</reference>
<evidence type="ECO:0000313" key="2">
    <source>
        <dbReference type="Proteomes" id="UP001314170"/>
    </source>
</evidence>
<dbReference type="EMBL" id="CAWUPB010001191">
    <property type="protein sequence ID" value="CAK7351977.1"/>
    <property type="molecule type" value="Genomic_DNA"/>
</dbReference>
<dbReference type="Proteomes" id="UP001314170">
    <property type="component" value="Unassembled WGS sequence"/>
</dbReference>
<dbReference type="AlphaFoldDB" id="A0AAV1SLS8"/>
<sequence length="56" mass="6230">MAPSKASLQFPNLPLTHSLATDHAHPSTLWAAGFVGYWMELAQFQRPPVLSRSRNP</sequence>
<protein>
    <submittedName>
        <fullName evidence="1">Uncharacterized protein</fullName>
    </submittedName>
</protein>
<accession>A0AAV1SLS8</accession>
<evidence type="ECO:0000313" key="1">
    <source>
        <dbReference type="EMBL" id="CAK7351977.1"/>
    </source>
</evidence>
<proteinExistence type="predicted"/>